<sequence length="235" mass="25648">MILTCSSCSTRYSIDPSTIGPEGRAVKCAKCGHKWREFPPEDMPKKVAAESAPDKPVASTPDTPPDQGMSIEQMTATQAGAAVNGNSGRKRRWIAWLLLLLVVVVLVCGAYFGRNYVVQIWPGSSTAYQYLQIDVETQNLLGLEIHDLKTKSVMQNGVTTLTVSGVIKNVTESPQPVPRIKIALMDEGGQSVYSWTTATEDPEVPPWGQIEFSSSMNQPPDEAKNVKVDLIDPEN</sequence>
<evidence type="ECO:0000256" key="2">
    <source>
        <dbReference type="SAM" id="Phobius"/>
    </source>
</evidence>
<name>A0ABS3F3H7_9PROT</name>
<protein>
    <submittedName>
        <fullName evidence="4">Zinc-ribbon domain-containing protein</fullName>
    </submittedName>
</protein>
<organism evidence="4 5">
    <name type="scientific">Sneathiella sedimenti</name>
    <dbReference type="NCBI Taxonomy" id="2816034"/>
    <lineage>
        <taxon>Bacteria</taxon>
        <taxon>Pseudomonadati</taxon>
        <taxon>Pseudomonadota</taxon>
        <taxon>Alphaproteobacteria</taxon>
        <taxon>Sneathiellales</taxon>
        <taxon>Sneathiellaceae</taxon>
        <taxon>Sneathiella</taxon>
    </lineage>
</organism>
<feature type="transmembrane region" description="Helical" evidence="2">
    <location>
        <begin position="93"/>
        <end position="112"/>
    </location>
</feature>
<evidence type="ECO:0000313" key="4">
    <source>
        <dbReference type="EMBL" id="MBO0332912.1"/>
    </source>
</evidence>
<evidence type="ECO:0000259" key="3">
    <source>
        <dbReference type="Pfam" id="PF13717"/>
    </source>
</evidence>
<keyword evidence="5" id="KW-1185">Reference proteome</keyword>
<evidence type="ECO:0000256" key="1">
    <source>
        <dbReference type="SAM" id="MobiDB-lite"/>
    </source>
</evidence>
<dbReference type="InterPro" id="IPR021834">
    <property type="entry name" value="DUF3426"/>
</dbReference>
<dbReference type="Pfam" id="PF11906">
    <property type="entry name" value="DUF3426"/>
    <property type="match status" value="1"/>
</dbReference>
<feature type="region of interest" description="Disordered" evidence="1">
    <location>
        <begin position="198"/>
        <end position="235"/>
    </location>
</feature>
<keyword evidence="2" id="KW-1133">Transmembrane helix</keyword>
<dbReference type="NCBIfam" id="NF038353">
    <property type="entry name" value="FxLYD_dom"/>
    <property type="match status" value="1"/>
</dbReference>
<comment type="caution">
    <text evidence="4">The sequence shown here is derived from an EMBL/GenBank/DDBJ whole genome shotgun (WGS) entry which is preliminary data.</text>
</comment>
<keyword evidence="2" id="KW-0472">Membrane</keyword>
<dbReference type="Pfam" id="PF13717">
    <property type="entry name" value="Zn_ribbon_4"/>
    <property type="match status" value="1"/>
</dbReference>
<dbReference type="EMBL" id="JAFLNC010000001">
    <property type="protein sequence ID" value="MBO0332912.1"/>
    <property type="molecule type" value="Genomic_DNA"/>
</dbReference>
<dbReference type="InterPro" id="IPR047676">
    <property type="entry name" value="FxLYD_dom"/>
</dbReference>
<proteinExistence type="predicted"/>
<feature type="compositionally biased region" description="Basic and acidic residues" evidence="1">
    <location>
        <begin position="221"/>
        <end position="235"/>
    </location>
</feature>
<dbReference type="Proteomes" id="UP000664761">
    <property type="component" value="Unassembled WGS sequence"/>
</dbReference>
<gene>
    <name evidence="4" type="ORF">J0X12_04760</name>
</gene>
<feature type="domain" description="Zinc finger/thioredoxin putative" evidence="3">
    <location>
        <begin position="1"/>
        <end position="36"/>
    </location>
</feature>
<evidence type="ECO:0000313" key="5">
    <source>
        <dbReference type="Proteomes" id="UP000664761"/>
    </source>
</evidence>
<dbReference type="NCBIfam" id="TIGR02098">
    <property type="entry name" value="MJ0042_CXXC"/>
    <property type="match status" value="1"/>
</dbReference>
<accession>A0ABS3F3H7</accession>
<feature type="region of interest" description="Disordered" evidence="1">
    <location>
        <begin position="42"/>
        <end position="69"/>
    </location>
</feature>
<reference evidence="4 5" key="1">
    <citation type="submission" date="2021-03" db="EMBL/GenBank/DDBJ databases">
        <title>Sneathiella sp. CAU 1612 isolated from Kang Won-do.</title>
        <authorList>
            <person name="Kim W."/>
        </authorList>
    </citation>
    <scope>NUCLEOTIDE SEQUENCE [LARGE SCALE GENOMIC DNA]</scope>
    <source>
        <strain evidence="4 5">CAU 1612</strain>
    </source>
</reference>
<keyword evidence="2" id="KW-0812">Transmembrane</keyword>
<dbReference type="InterPro" id="IPR011723">
    <property type="entry name" value="Znf/thioredoxin_put"/>
</dbReference>